<keyword evidence="2" id="KW-1185">Reference proteome</keyword>
<dbReference type="Proteomes" id="UP000320055">
    <property type="component" value="Unassembled WGS sequence"/>
</dbReference>
<proteinExistence type="predicted"/>
<reference evidence="1 2" key="1">
    <citation type="submission" date="2019-01" db="EMBL/GenBank/DDBJ databases">
        <authorList>
            <person name="Brito A."/>
        </authorList>
    </citation>
    <scope>NUCLEOTIDE SEQUENCE [LARGE SCALE GENOMIC DNA]</scope>
    <source>
        <strain evidence="1">1</strain>
    </source>
</reference>
<dbReference type="AlphaFoldDB" id="A0A563VWF2"/>
<evidence type="ECO:0000313" key="1">
    <source>
        <dbReference type="EMBL" id="VEP15741.1"/>
    </source>
</evidence>
<accession>A0A563VWF2</accession>
<protein>
    <submittedName>
        <fullName evidence="1">Uncharacterized protein</fullName>
    </submittedName>
</protein>
<evidence type="ECO:0000313" key="2">
    <source>
        <dbReference type="Proteomes" id="UP000320055"/>
    </source>
</evidence>
<sequence length="45" mass="5272">MYPCPLPGMTQHILLRARLDRPNYLLVMSTLIVRVVVEIIDNFFI</sequence>
<name>A0A563VWF2_9CYAN</name>
<gene>
    <name evidence="1" type="ORF">H1P_3650008</name>
</gene>
<dbReference type="EMBL" id="CAACVJ010000296">
    <property type="protein sequence ID" value="VEP15741.1"/>
    <property type="molecule type" value="Genomic_DNA"/>
</dbReference>
<organism evidence="1 2">
    <name type="scientific">Hyella patelloides LEGE 07179</name>
    <dbReference type="NCBI Taxonomy" id="945734"/>
    <lineage>
        <taxon>Bacteria</taxon>
        <taxon>Bacillati</taxon>
        <taxon>Cyanobacteriota</taxon>
        <taxon>Cyanophyceae</taxon>
        <taxon>Pleurocapsales</taxon>
        <taxon>Hyellaceae</taxon>
        <taxon>Hyella</taxon>
    </lineage>
</organism>